<evidence type="ECO:0000256" key="1">
    <source>
        <dbReference type="SAM" id="MobiDB-lite"/>
    </source>
</evidence>
<gene>
    <name evidence="3" type="ORF">I4641_23215</name>
</gene>
<dbReference type="InterPro" id="IPR024983">
    <property type="entry name" value="CHAT_dom"/>
</dbReference>
<dbReference type="EMBL" id="JADWDC010000124">
    <property type="protein sequence ID" value="MCC0179852.1"/>
    <property type="molecule type" value="Genomic_DNA"/>
</dbReference>
<evidence type="ECO:0000313" key="4">
    <source>
        <dbReference type="Proteomes" id="UP000729733"/>
    </source>
</evidence>
<evidence type="ECO:0000313" key="3">
    <source>
        <dbReference type="EMBL" id="MCC0179852.1"/>
    </source>
</evidence>
<feature type="compositionally biased region" description="Acidic residues" evidence="1">
    <location>
        <begin position="283"/>
        <end position="293"/>
    </location>
</feature>
<dbReference type="Proteomes" id="UP000729733">
    <property type="component" value="Unassembled WGS sequence"/>
</dbReference>
<feature type="region of interest" description="Disordered" evidence="1">
    <location>
        <begin position="283"/>
        <end position="302"/>
    </location>
</feature>
<dbReference type="Pfam" id="PF12770">
    <property type="entry name" value="CHAT"/>
    <property type="match status" value="1"/>
</dbReference>
<protein>
    <submittedName>
        <fullName evidence="3">CHAT domain-containing protein</fullName>
    </submittedName>
</protein>
<proteinExistence type="predicted"/>
<sequence>MEYLLRTHIQPVDPSFQLSQRVEPISFAQIQAALPTPQTALIKWCVSKDTFTTFIVTKNCTQPLVITKDFEEVQTLTEIKDKYLSKYREYKDKWQERLILFLYQLARTLEWDEVIESLKQVLPDCNRIILVPHRWLHIIPIHALPLKDGRCLLDLFPQGVSYAPSVQLLELTQKQVWGDTGDKKFFAVQNPTEDPALPYTSVTLYQRYLIPALPYTSVEVAAIRKQFQPHDDVLVGKEGHRKALTTERLGKANYTHFSCHGTFNFEKPERSALLLADSVVEMEAQEDKEDKEDGEDRRDKTRYLPSRDGSYIDLEKCLTLGEIFSLDLRNCRLVTLSACETGLTDIKNLSDEYIGLPSGFLYAGSPSVVSSLWAVSDLSTTFLMIKFYQNLQTMDDEAVFTIKSFLIDTLNDSCPFASPYYWGAFCAVGS</sequence>
<reference evidence="3" key="1">
    <citation type="journal article" date="2021" name="Antonie Van Leeuwenhoek">
        <title>Draft genome and description of Waterburya agarophytonicola gen. nov. sp. nov. (Pleurocapsales, Cyanobacteria): a seaweed symbiont.</title>
        <authorList>
            <person name="Bonthond G."/>
            <person name="Shalygin S."/>
            <person name="Bayer T."/>
            <person name="Weinberger F."/>
        </authorList>
    </citation>
    <scope>NUCLEOTIDE SEQUENCE</scope>
    <source>
        <strain evidence="3">KI4</strain>
    </source>
</reference>
<organism evidence="3 4">
    <name type="scientific">Waterburya agarophytonicola KI4</name>
    <dbReference type="NCBI Taxonomy" id="2874699"/>
    <lineage>
        <taxon>Bacteria</taxon>
        <taxon>Bacillati</taxon>
        <taxon>Cyanobacteriota</taxon>
        <taxon>Cyanophyceae</taxon>
        <taxon>Pleurocapsales</taxon>
        <taxon>Hyellaceae</taxon>
        <taxon>Waterburya</taxon>
        <taxon>Waterburya agarophytonicola</taxon>
    </lineage>
</organism>
<accession>A0A964BZX0</accession>
<evidence type="ECO:0000259" key="2">
    <source>
        <dbReference type="Pfam" id="PF12770"/>
    </source>
</evidence>
<comment type="caution">
    <text evidence="3">The sequence shown here is derived from an EMBL/GenBank/DDBJ whole genome shotgun (WGS) entry which is preliminary data.</text>
</comment>
<keyword evidence="4" id="KW-1185">Reference proteome</keyword>
<dbReference type="RefSeq" id="WP_229642949.1">
    <property type="nucleotide sequence ID" value="NZ_JADWDC010000124.1"/>
</dbReference>
<dbReference type="AlphaFoldDB" id="A0A964BZX0"/>
<name>A0A964BZX0_9CYAN</name>
<feature type="domain" description="CHAT" evidence="2">
    <location>
        <begin position="111"/>
        <end position="430"/>
    </location>
</feature>